<evidence type="ECO:0000256" key="11">
    <source>
        <dbReference type="PIRSR" id="PIRSR000495-1"/>
    </source>
</evidence>
<evidence type="ECO:0000256" key="7">
    <source>
        <dbReference type="ARBA" id="ARBA00023239"/>
    </source>
</evidence>
<protein>
    <recommendedName>
        <fullName evidence="10">Imidazole glycerol phosphate synthase subunit HisH</fullName>
        <ecNumber evidence="10">4.3.2.10</ecNumber>
    </recommendedName>
    <alternativeName>
        <fullName evidence="10">IGP synthase glutaminase subunit</fullName>
        <ecNumber evidence="10">3.5.1.2</ecNumber>
    </alternativeName>
    <alternativeName>
        <fullName evidence="10">IGP synthase subunit HisH</fullName>
    </alternativeName>
    <alternativeName>
        <fullName evidence="10">ImGP synthase subunit HisH</fullName>
        <shortName evidence="10">IGPS subunit HisH</shortName>
    </alternativeName>
</protein>
<organism evidence="13 14">
    <name type="scientific">Roseivirga seohaensis</name>
    <dbReference type="NCBI Taxonomy" id="1914963"/>
    <lineage>
        <taxon>Bacteria</taxon>
        <taxon>Pseudomonadati</taxon>
        <taxon>Bacteroidota</taxon>
        <taxon>Cytophagia</taxon>
        <taxon>Cytophagales</taxon>
        <taxon>Roseivirgaceae</taxon>
        <taxon>Roseivirga</taxon>
    </lineage>
</organism>
<evidence type="ECO:0000256" key="8">
    <source>
        <dbReference type="ARBA" id="ARBA00047838"/>
    </source>
</evidence>
<evidence type="ECO:0000313" key="14">
    <source>
        <dbReference type="Proteomes" id="UP000075663"/>
    </source>
</evidence>
<evidence type="ECO:0000313" key="13">
    <source>
        <dbReference type="EMBL" id="KYG84013.1"/>
    </source>
</evidence>
<feature type="active site" evidence="10 11">
    <location>
        <position position="189"/>
    </location>
</feature>
<dbReference type="GO" id="GO:0000107">
    <property type="term" value="F:imidazoleglycerol-phosphate synthase activity"/>
    <property type="evidence" value="ECO:0007669"/>
    <property type="project" value="UniProtKB-UniRule"/>
</dbReference>
<accession>A0A150XZ48</accession>
<dbReference type="NCBIfam" id="TIGR01855">
    <property type="entry name" value="IMP_synth_hisH"/>
    <property type="match status" value="1"/>
</dbReference>
<dbReference type="CDD" id="cd01748">
    <property type="entry name" value="GATase1_IGP_Synthase"/>
    <property type="match status" value="1"/>
</dbReference>
<keyword evidence="7 10" id="KW-0456">Lyase</keyword>
<feature type="active site" description="Nucleophile" evidence="10 11">
    <location>
        <position position="80"/>
    </location>
</feature>
<comment type="subcellular location">
    <subcellularLocation>
        <location evidence="10">Cytoplasm</location>
    </subcellularLocation>
</comment>
<evidence type="ECO:0000256" key="2">
    <source>
        <dbReference type="ARBA" id="ARBA00011152"/>
    </source>
</evidence>
<evidence type="ECO:0000256" key="5">
    <source>
        <dbReference type="ARBA" id="ARBA00022962"/>
    </source>
</evidence>
<dbReference type="GO" id="GO:0000105">
    <property type="term" value="P:L-histidine biosynthetic process"/>
    <property type="evidence" value="ECO:0007669"/>
    <property type="project" value="UniProtKB-UniRule"/>
</dbReference>
<keyword evidence="6 10" id="KW-0368">Histidine biosynthesis</keyword>
<dbReference type="InterPro" id="IPR017926">
    <property type="entry name" value="GATASE"/>
</dbReference>
<keyword evidence="5 10" id="KW-0315">Glutamine amidotransferase</keyword>
<dbReference type="EMBL" id="LRPB01000023">
    <property type="protein sequence ID" value="KYG84013.1"/>
    <property type="molecule type" value="Genomic_DNA"/>
</dbReference>
<gene>
    <name evidence="10" type="primary">hisH</name>
    <name evidence="13" type="ORF">AWW67_02540</name>
</gene>
<evidence type="ECO:0000259" key="12">
    <source>
        <dbReference type="Pfam" id="PF00117"/>
    </source>
</evidence>
<reference evidence="13 14" key="1">
    <citation type="submission" date="2016-01" db="EMBL/GenBank/DDBJ databases">
        <title>Genome sequencing of Roseivirga seohaensis SW-152.</title>
        <authorList>
            <person name="Selvaratnam C."/>
            <person name="Thevarajoo S."/>
            <person name="Goh K.M."/>
            <person name="Ee R."/>
            <person name="Chan K.-G."/>
            <person name="Chong C.S."/>
        </authorList>
    </citation>
    <scope>NUCLEOTIDE SEQUENCE [LARGE SCALE GENOMIC DNA]</scope>
    <source>
        <strain evidence="13 14">SW-152</strain>
    </source>
</reference>
<evidence type="ECO:0000256" key="4">
    <source>
        <dbReference type="ARBA" id="ARBA00022801"/>
    </source>
</evidence>
<comment type="catalytic activity">
    <reaction evidence="8 10">
        <text>5-[(5-phospho-1-deoxy-D-ribulos-1-ylimino)methylamino]-1-(5-phospho-beta-D-ribosyl)imidazole-4-carboxamide + L-glutamine = D-erythro-1-(imidazol-4-yl)glycerol 3-phosphate + 5-amino-1-(5-phospho-beta-D-ribosyl)imidazole-4-carboxamide + L-glutamate + H(+)</text>
        <dbReference type="Rhea" id="RHEA:24793"/>
        <dbReference type="ChEBI" id="CHEBI:15378"/>
        <dbReference type="ChEBI" id="CHEBI:29985"/>
        <dbReference type="ChEBI" id="CHEBI:58278"/>
        <dbReference type="ChEBI" id="CHEBI:58359"/>
        <dbReference type="ChEBI" id="CHEBI:58475"/>
        <dbReference type="ChEBI" id="CHEBI:58525"/>
        <dbReference type="EC" id="4.3.2.10"/>
    </reaction>
</comment>
<name>A0A150XZ48_9BACT</name>
<dbReference type="Proteomes" id="UP000075663">
    <property type="component" value="Unassembled WGS sequence"/>
</dbReference>
<dbReference type="GO" id="GO:0004359">
    <property type="term" value="F:glutaminase activity"/>
    <property type="evidence" value="ECO:0007669"/>
    <property type="project" value="UniProtKB-EC"/>
</dbReference>
<feature type="domain" description="Glutamine amidotransferase" evidence="12">
    <location>
        <begin position="4"/>
        <end position="195"/>
    </location>
</feature>
<keyword evidence="4 10" id="KW-0378">Hydrolase</keyword>
<evidence type="ECO:0000256" key="1">
    <source>
        <dbReference type="ARBA" id="ARBA00005091"/>
    </source>
</evidence>
<dbReference type="HAMAP" id="MF_00278">
    <property type="entry name" value="HisH"/>
    <property type="match status" value="1"/>
</dbReference>
<dbReference type="PANTHER" id="PTHR42701:SF1">
    <property type="entry name" value="IMIDAZOLE GLYCEROL PHOSPHATE SYNTHASE SUBUNIT HISH"/>
    <property type="match status" value="1"/>
</dbReference>
<dbReference type="Pfam" id="PF00117">
    <property type="entry name" value="GATase"/>
    <property type="match status" value="1"/>
</dbReference>
<dbReference type="SUPFAM" id="SSF52317">
    <property type="entry name" value="Class I glutamine amidotransferase-like"/>
    <property type="match status" value="1"/>
</dbReference>
<keyword evidence="10" id="KW-0963">Cytoplasm</keyword>
<dbReference type="AlphaFoldDB" id="A0A150XZ48"/>
<dbReference type="EC" id="3.5.1.2" evidence="10"/>
<dbReference type="PIRSF" id="PIRSF000495">
    <property type="entry name" value="Amidotransf_hisH"/>
    <property type="match status" value="1"/>
</dbReference>
<comment type="subunit">
    <text evidence="2 10">Heterodimer of HisH and HisF.</text>
</comment>
<comment type="function">
    <text evidence="10">IGPS catalyzes the conversion of PRFAR and glutamine to IGP, AICAR and glutamate. The HisH subunit catalyzes the hydrolysis of glutamine to glutamate and ammonia as part of the synthesis of IGP and AICAR. The resulting ammonia molecule is channeled to the active site of HisF.</text>
</comment>
<comment type="caution">
    <text evidence="13">The sequence shown here is derived from an EMBL/GenBank/DDBJ whole genome shotgun (WGS) entry which is preliminary data.</text>
</comment>
<dbReference type="PANTHER" id="PTHR42701">
    <property type="entry name" value="IMIDAZOLE GLYCEROL PHOSPHATE SYNTHASE SUBUNIT HISH"/>
    <property type="match status" value="1"/>
</dbReference>
<keyword evidence="3 10" id="KW-0028">Amino-acid biosynthesis</keyword>
<dbReference type="InterPro" id="IPR010139">
    <property type="entry name" value="Imidazole-glycPsynth_HisH"/>
</dbReference>
<evidence type="ECO:0000256" key="9">
    <source>
        <dbReference type="ARBA" id="ARBA00049534"/>
    </source>
</evidence>
<dbReference type="STRING" id="1914963.AWW67_02540"/>
<dbReference type="UniPathway" id="UPA00031">
    <property type="reaction ID" value="UER00010"/>
</dbReference>
<dbReference type="PROSITE" id="PS51273">
    <property type="entry name" value="GATASE_TYPE_1"/>
    <property type="match status" value="1"/>
</dbReference>
<dbReference type="Gene3D" id="3.40.50.880">
    <property type="match status" value="1"/>
</dbReference>
<dbReference type="GO" id="GO:0016829">
    <property type="term" value="F:lyase activity"/>
    <property type="evidence" value="ECO:0007669"/>
    <property type="project" value="UniProtKB-KW"/>
</dbReference>
<comment type="pathway">
    <text evidence="1 10">Amino-acid biosynthesis; L-histidine biosynthesis; L-histidine from 5-phospho-alpha-D-ribose 1-diphosphate: step 5/9.</text>
</comment>
<dbReference type="RefSeq" id="WP_062300831.1">
    <property type="nucleotide sequence ID" value="NZ_LRPB01000023.1"/>
</dbReference>
<comment type="catalytic activity">
    <reaction evidence="9 10">
        <text>L-glutamine + H2O = L-glutamate + NH4(+)</text>
        <dbReference type="Rhea" id="RHEA:15889"/>
        <dbReference type="ChEBI" id="CHEBI:15377"/>
        <dbReference type="ChEBI" id="CHEBI:28938"/>
        <dbReference type="ChEBI" id="CHEBI:29985"/>
        <dbReference type="ChEBI" id="CHEBI:58359"/>
        <dbReference type="EC" id="3.5.1.2"/>
    </reaction>
</comment>
<evidence type="ECO:0000256" key="10">
    <source>
        <dbReference type="HAMAP-Rule" id="MF_00278"/>
    </source>
</evidence>
<proteinExistence type="inferred from homology"/>
<evidence type="ECO:0000256" key="6">
    <source>
        <dbReference type="ARBA" id="ARBA00023102"/>
    </source>
</evidence>
<sequence length="210" mass="23665">MIAIVDYGMGNLGSISNMLKVLNLKSIVTNDRKIIRDSDHIILPGVGSFDKGMSKLNQSGLSELLKELAQNKEIPITGICLGMQLMTKGSEEGNLPGLGLVNATTKHFSKLSYNFQQRIPHMGWNQVELAKRDNYICKGLPEPLKFYFVHSFYVQCELTTDVLMSTYYSDKFTSAFHTSNITGFQFHPEKSHKYGLSLFKNLMLSDHAKY</sequence>
<feature type="active site" evidence="10 11">
    <location>
        <position position="187"/>
    </location>
</feature>
<evidence type="ECO:0000256" key="3">
    <source>
        <dbReference type="ARBA" id="ARBA00022605"/>
    </source>
</evidence>
<dbReference type="EC" id="4.3.2.10" evidence="10"/>
<dbReference type="GO" id="GO:0005737">
    <property type="term" value="C:cytoplasm"/>
    <property type="evidence" value="ECO:0007669"/>
    <property type="project" value="UniProtKB-SubCell"/>
</dbReference>
<dbReference type="InterPro" id="IPR029062">
    <property type="entry name" value="Class_I_gatase-like"/>
</dbReference>